<sequence length="67" mass="7694">LSHLPDSMMISADKLAQTVWDNVGYKTREINVPGYTGMLSWVYQIIPGLGDWAIKKFFDFQQDKKSL</sequence>
<organism evidence="1 2">
    <name type="scientific">Candidatus Limosilactobacillus merdipullorum</name>
    <dbReference type="NCBI Taxonomy" id="2838653"/>
    <lineage>
        <taxon>Bacteria</taxon>
        <taxon>Bacillati</taxon>
        <taxon>Bacillota</taxon>
        <taxon>Bacilli</taxon>
        <taxon>Lactobacillales</taxon>
        <taxon>Lactobacillaceae</taxon>
        <taxon>Limosilactobacillus</taxon>
    </lineage>
</organism>
<feature type="non-terminal residue" evidence="1">
    <location>
        <position position="1"/>
    </location>
</feature>
<dbReference type="EMBL" id="DXGK01000120">
    <property type="protein sequence ID" value="HIW70827.1"/>
    <property type="molecule type" value="Genomic_DNA"/>
</dbReference>
<reference evidence="1" key="2">
    <citation type="submission" date="2021-04" db="EMBL/GenBank/DDBJ databases">
        <authorList>
            <person name="Gilroy R."/>
        </authorList>
    </citation>
    <scope>NUCLEOTIDE SEQUENCE</scope>
    <source>
        <strain evidence="1">ChiHejej3B27-2180</strain>
    </source>
</reference>
<proteinExistence type="predicted"/>
<accession>A0A9D1U3Y7</accession>
<name>A0A9D1U3Y7_9LACO</name>
<protein>
    <submittedName>
        <fullName evidence="1">Short-chain dehydrogenase</fullName>
    </submittedName>
</protein>
<reference evidence="1" key="1">
    <citation type="journal article" date="2021" name="PeerJ">
        <title>Extensive microbial diversity within the chicken gut microbiome revealed by metagenomics and culture.</title>
        <authorList>
            <person name="Gilroy R."/>
            <person name="Ravi A."/>
            <person name="Getino M."/>
            <person name="Pursley I."/>
            <person name="Horton D.L."/>
            <person name="Alikhan N.F."/>
            <person name="Baker D."/>
            <person name="Gharbi K."/>
            <person name="Hall N."/>
            <person name="Watson M."/>
            <person name="Adriaenssens E.M."/>
            <person name="Foster-Nyarko E."/>
            <person name="Jarju S."/>
            <person name="Secka A."/>
            <person name="Antonio M."/>
            <person name="Oren A."/>
            <person name="Chaudhuri R.R."/>
            <person name="La Ragione R."/>
            <person name="Hildebrand F."/>
            <person name="Pallen M.J."/>
        </authorList>
    </citation>
    <scope>NUCLEOTIDE SEQUENCE</scope>
    <source>
        <strain evidence="1">ChiHejej3B27-2180</strain>
    </source>
</reference>
<dbReference type="AlphaFoldDB" id="A0A9D1U3Y7"/>
<gene>
    <name evidence="1" type="ORF">H9876_05630</name>
</gene>
<dbReference type="Proteomes" id="UP000886878">
    <property type="component" value="Unassembled WGS sequence"/>
</dbReference>
<evidence type="ECO:0000313" key="1">
    <source>
        <dbReference type="EMBL" id="HIW70827.1"/>
    </source>
</evidence>
<evidence type="ECO:0000313" key="2">
    <source>
        <dbReference type="Proteomes" id="UP000886878"/>
    </source>
</evidence>
<comment type="caution">
    <text evidence="1">The sequence shown here is derived from an EMBL/GenBank/DDBJ whole genome shotgun (WGS) entry which is preliminary data.</text>
</comment>